<comment type="caution">
    <text evidence="1">The sequence shown here is derived from an EMBL/GenBank/DDBJ whole genome shotgun (WGS) entry which is preliminary data.</text>
</comment>
<evidence type="ECO:0000313" key="1">
    <source>
        <dbReference type="EMBL" id="THC93574.1"/>
    </source>
</evidence>
<dbReference type="AlphaFoldDB" id="A0A4V3UP36"/>
<evidence type="ECO:0000313" key="2">
    <source>
        <dbReference type="Proteomes" id="UP000308092"/>
    </source>
</evidence>
<name>A0A4V3UP36_9EURO</name>
<gene>
    <name evidence="1" type="ORF">EYZ11_006927</name>
</gene>
<sequence length="58" mass="6496">MSPPGEEREYIYATRTIIVDSLEIGRLAHEGNNGCQMSLFQAEVFTAQNITVRLSKPI</sequence>
<dbReference type="Proteomes" id="UP000308092">
    <property type="component" value="Unassembled WGS sequence"/>
</dbReference>
<proteinExistence type="predicted"/>
<organism evidence="1 2">
    <name type="scientific">Aspergillus tanneri</name>
    <dbReference type="NCBI Taxonomy" id="1220188"/>
    <lineage>
        <taxon>Eukaryota</taxon>
        <taxon>Fungi</taxon>
        <taxon>Dikarya</taxon>
        <taxon>Ascomycota</taxon>
        <taxon>Pezizomycotina</taxon>
        <taxon>Eurotiomycetes</taxon>
        <taxon>Eurotiomycetidae</taxon>
        <taxon>Eurotiales</taxon>
        <taxon>Aspergillaceae</taxon>
        <taxon>Aspergillus</taxon>
        <taxon>Aspergillus subgen. Circumdati</taxon>
    </lineage>
</organism>
<keyword evidence="2" id="KW-1185">Reference proteome</keyword>
<dbReference type="VEuPathDB" id="FungiDB:EYZ11_006927"/>
<accession>A0A4V3UP36</accession>
<reference evidence="1 2" key="1">
    <citation type="submission" date="2019-03" db="EMBL/GenBank/DDBJ databases">
        <title>The genome sequence of a newly discovered highly antifungal drug resistant Aspergillus species, Aspergillus tanneri NIH 1004.</title>
        <authorList>
            <person name="Mounaud S."/>
            <person name="Singh I."/>
            <person name="Joardar V."/>
            <person name="Pakala S."/>
            <person name="Pakala S."/>
            <person name="Venepally P."/>
            <person name="Hoover J."/>
            <person name="Nierman W."/>
            <person name="Chung J."/>
            <person name="Losada L."/>
        </authorList>
    </citation>
    <scope>NUCLEOTIDE SEQUENCE [LARGE SCALE GENOMIC DNA]</scope>
    <source>
        <strain evidence="1 2">NIH1004</strain>
    </source>
</reference>
<protein>
    <submittedName>
        <fullName evidence="1">Uncharacterized protein</fullName>
    </submittedName>
</protein>
<dbReference type="EMBL" id="SOSA01000256">
    <property type="protein sequence ID" value="THC93574.1"/>
    <property type="molecule type" value="Genomic_DNA"/>
</dbReference>